<gene>
    <name evidence="1" type="ORF">K435DRAFT_793140</name>
</gene>
<organism evidence="1 2">
    <name type="scientific">Dendrothele bispora (strain CBS 962.96)</name>
    <dbReference type="NCBI Taxonomy" id="1314807"/>
    <lineage>
        <taxon>Eukaryota</taxon>
        <taxon>Fungi</taxon>
        <taxon>Dikarya</taxon>
        <taxon>Basidiomycota</taxon>
        <taxon>Agaricomycotina</taxon>
        <taxon>Agaricomycetes</taxon>
        <taxon>Agaricomycetidae</taxon>
        <taxon>Agaricales</taxon>
        <taxon>Agaricales incertae sedis</taxon>
        <taxon>Dendrothele</taxon>
    </lineage>
</organism>
<evidence type="ECO:0000313" key="1">
    <source>
        <dbReference type="EMBL" id="THV01670.1"/>
    </source>
</evidence>
<sequence length="225" mass="26207">MTILVEKHAVVLSTACRYLCFALDIHLCQSQHLDLTEHTQSNAHSPFQSTLTDVKRDRVAETSFRGHSKGNVSLERQFWLMHECHQMKPVVEKEGHSSHVSDYEQEIIAGLKITETLAPLRQVIRLHGYSCMKAILEVNADDPELIILCMTEWPSSSRKNFYVNESVSVFMESEIKIAAYKVNIWSFSRLYKQWQKLELTYQTPERQWMVSDCSVRVKRLRMESK</sequence>
<proteinExistence type="predicted"/>
<dbReference type="OrthoDB" id="422362at2759"/>
<protein>
    <submittedName>
        <fullName evidence="1">Uncharacterized protein</fullName>
    </submittedName>
</protein>
<reference evidence="1 2" key="1">
    <citation type="journal article" date="2019" name="Nat. Ecol. Evol.">
        <title>Megaphylogeny resolves global patterns of mushroom evolution.</title>
        <authorList>
            <person name="Varga T."/>
            <person name="Krizsan K."/>
            <person name="Foldi C."/>
            <person name="Dima B."/>
            <person name="Sanchez-Garcia M."/>
            <person name="Sanchez-Ramirez S."/>
            <person name="Szollosi G.J."/>
            <person name="Szarkandi J.G."/>
            <person name="Papp V."/>
            <person name="Albert L."/>
            <person name="Andreopoulos W."/>
            <person name="Angelini C."/>
            <person name="Antonin V."/>
            <person name="Barry K.W."/>
            <person name="Bougher N.L."/>
            <person name="Buchanan P."/>
            <person name="Buyck B."/>
            <person name="Bense V."/>
            <person name="Catcheside P."/>
            <person name="Chovatia M."/>
            <person name="Cooper J."/>
            <person name="Damon W."/>
            <person name="Desjardin D."/>
            <person name="Finy P."/>
            <person name="Geml J."/>
            <person name="Haridas S."/>
            <person name="Hughes K."/>
            <person name="Justo A."/>
            <person name="Karasinski D."/>
            <person name="Kautmanova I."/>
            <person name="Kiss B."/>
            <person name="Kocsube S."/>
            <person name="Kotiranta H."/>
            <person name="LaButti K.M."/>
            <person name="Lechner B.E."/>
            <person name="Liimatainen K."/>
            <person name="Lipzen A."/>
            <person name="Lukacs Z."/>
            <person name="Mihaltcheva S."/>
            <person name="Morgado L.N."/>
            <person name="Niskanen T."/>
            <person name="Noordeloos M.E."/>
            <person name="Ohm R.A."/>
            <person name="Ortiz-Santana B."/>
            <person name="Ovrebo C."/>
            <person name="Racz N."/>
            <person name="Riley R."/>
            <person name="Savchenko A."/>
            <person name="Shiryaev A."/>
            <person name="Soop K."/>
            <person name="Spirin V."/>
            <person name="Szebenyi C."/>
            <person name="Tomsovsky M."/>
            <person name="Tulloss R.E."/>
            <person name="Uehling J."/>
            <person name="Grigoriev I.V."/>
            <person name="Vagvolgyi C."/>
            <person name="Papp T."/>
            <person name="Martin F.M."/>
            <person name="Miettinen O."/>
            <person name="Hibbett D.S."/>
            <person name="Nagy L.G."/>
        </authorList>
    </citation>
    <scope>NUCLEOTIDE SEQUENCE [LARGE SCALE GENOMIC DNA]</scope>
    <source>
        <strain evidence="1 2">CBS 962.96</strain>
    </source>
</reference>
<dbReference type="AlphaFoldDB" id="A0A4S8MG80"/>
<dbReference type="Proteomes" id="UP000297245">
    <property type="component" value="Unassembled WGS sequence"/>
</dbReference>
<dbReference type="EMBL" id="ML179086">
    <property type="protein sequence ID" value="THV01670.1"/>
    <property type="molecule type" value="Genomic_DNA"/>
</dbReference>
<name>A0A4S8MG80_DENBC</name>
<keyword evidence="2" id="KW-1185">Reference proteome</keyword>
<evidence type="ECO:0000313" key="2">
    <source>
        <dbReference type="Proteomes" id="UP000297245"/>
    </source>
</evidence>
<accession>A0A4S8MG80</accession>